<gene>
    <name evidence="4" type="ORF">JOM49_005701</name>
</gene>
<organism evidence="4 5">
    <name type="scientific">Amycolatopsis magusensis</name>
    <dbReference type="NCBI Taxonomy" id="882444"/>
    <lineage>
        <taxon>Bacteria</taxon>
        <taxon>Bacillati</taxon>
        <taxon>Actinomycetota</taxon>
        <taxon>Actinomycetes</taxon>
        <taxon>Pseudonocardiales</taxon>
        <taxon>Pseudonocardiaceae</taxon>
        <taxon>Amycolatopsis</taxon>
    </lineage>
</organism>
<comment type="caution">
    <text evidence="4">The sequence shown here is derived from an EMBL/GenBank/DDBJ whole genome shotgun (WGS) entry which is preliminary data.</text>
</comment>
<dbReference type="SUPFAM" id="SSF47336">
    <property type="entry name" value="ACP-like"/>
    <property type="match status" value="1"/>
</dbReference>
<dbReference type="PROSITE" id="PS00012">
    <property type="entry name" value="PHOSPHOPANTETHEINE"/>
    <property type="match status" value="1"/>
</dbReference>
<dbReference type="Pfam" id="PF00550">
    <property type="entry name" value="PP-binding"/>
    <property type="match status" value="1"/>
</dbReference>
<evidence type="ECO:0000313" key="5">
    <source>
        <dbReference type="Proteomes" id="UP000741013"/>
    </source>
</evidence>
<accession>A0ABS4PZ47</accession>
<dbReference type="EMBL" id="JAGGMS010000001">
    <property type="protein sequence ID" value="MBP2184175.1"/>
    <property type="molecule type" value="Genomic_DNA"/>
</dbReference>
<dbReference type="InterPro" id="IPR006162">
    <property type="entry name" value="Ppantetheine_attach_site"/>
</dbReference>
<feature type="domain" description="Carrier" evidence="3">
    <location>
        <begin position="6"/>
        <end position="84"/>
    </location>
</feature>
<evidence type="ECO:0000313" key="4">
    <source>
        <dbReference type="EMBL" id="MBP2184175.1"/>
    </source>
</evidence>
<dbReference type="InterPro" id="IPR036736">
    <property type="entry name" value="ACP-like_sf"/>
</dbReference>
<dbReference type="InterPro" id="IPR009081">
    <property type="entry name" value="PP-bd_ACP"/>
</dbReference>
<protein>
    <submittedName>
        <fullName evidence="4">Acyl carrier protein</fullName>
    </submittedName>
</protein>
<keyword evidence="5" id="KW-1185">Reference proteome</keyword>
<reference evidence="4 5" key="1">
    <citation type="submission" date="2021-03" db="EMBL/GenBank/DDBJ databases">
        <title>Sequencing the genomes of 1000 actinobacteria strains.</title>
        <authorList>
            <person name="Klenk H.-P."/>
        </authorList>
    </citation>
    <scope>NUCLEOTIDE SEQUENCE [LARGE SCALE GENOMIC DNA]</scope>
    <source>
        <strain evidence="4 5">DSM 45510</strain>
    </source>
</reference>
<name>A0ABS4PZ47_9PSEU</name>
<evidence type="ECO:0000256" key="1">
    <source>
        <dbReference type="ARBA" id="ARBA00022450"/>
    </source>
</evidence>
<dbReference type="Gene3D" id="1.10.1200.10">
    <property type="entry name" value="ACP-like"/>
    <property type="match status" value="1"/>
</dbReference>
<dbReference type="RefSeq" id="WP_209667228.1">
    <property type="nucleotide sequence ID" value="NZ_JAGGMS010000001.1"/>
</dbReference>
<evidence type="ECO:0000259" key="3">
    <source>
        <dbReference type="PROSITE" id="PS50075"/>
    </source>
</evidence>
<dbReference type="PROSITE" id="PS50075">
    <property type="entry name" value="CARRIER"/>
    <property type="match status" value="1"/>
</dbReference>
<evidence type="ECO:0000256" key="2">
    <source>
        <dbReference type="ARBA" id="ARBA00022553"/>
    </source>
</evidence>
<keyword evidence="1" id="KW-0596">Phosphopantetheine</keyword>
<dbReference type="Proteomes" id="UP000741013">
    <property type="component" value="Unassembled WGS sequence"/>
</dbReference>
<keyword evidence="2" id="KW-0597">Phosphoprotein</keyword>
<proteinExistence type="predicted"/>
<sequence>MSTNSAEIAERKAVIKELACDAFEVEPEELAEHTLFDEDLGVDSLNAIDLLAALEKRFGVEIDQVDLSQLTSLATVYEFVAGELGWETGVATAQPVSGVVGAT</sequence>